<sequence>MNSKNIIVDQFVASKIVSEIQKQGALYSDTLTKIQCQAMEKMQYADTALAGSFVQVEKIRDFVSSPQNILGSIKTKHGEVAEQIEVNIRNARSIMQGVRPTATFENVGRLAPEDYIVNNQLVQSKFINGANAGLKHVYSHLEKYPNFTDNGGSYHIPKDQYELIDKALKGEQLGNLSSRSVEKLKETILKLEQYTGKPFHKIVKPGISTYGEVQLGAVDKTLNKYETEFISTHNDKRKEIFLERDQKTIQAQNILQPSWGEAFKFSAIGAGVSGAMAGGLKVYSIIKQGKDITEFTIDDWKSIGYDFTKGGLTGGISGLGIYGATKVIGFSAPFAGAIVSVTVGASSLYFQYKNKTISKQEYIDSLSALSVEGGLAAIGASLGQVVIPIPVLGAILGVCIAKAGLEVSRFIFSEKDKDLAEKMRKDYDALINKLDQQTKSIISKMDAYFTKRGSYFQAALSKDAAVSFYGSIELCRLLNVREDLIIKNMDDLDNFMIN</sequence>
<comment type="caution">
    <text evidence="2">The sequence shown here is derived from an EMBL/GenBank/DDBJ whole genome shotgun (WGS) entry which is preliminary data.</text>
</comment>
<proteinExistence type="predicted"/>
<accession>A0A7K1GQ80</accession>
<dbReference type="AlphaFoldDB" id="A0A7K1GQ80"/>
<gene>
    <name evidence="2" type="ORF">GJV77_10695</name>
</gene>
<protein>
    <submittedName>
        <fullName evidence="2">Uncharacterized protein</fullName>
    </submittedName>
</protein>
<dbReference type="EMBL" id="WMJY01000024">
    <property type="protein sequence ID" value="MTH30364.1"/>
    <property type="molecule type" value="Genomic_DNA"/>
</dbReference>
<keyword evidence="1" id="KW-1133">Transmembrane helix</keyword>
<evidence type="ECO:0000256" key="1">
    <source>
        <dbReference type="SAM" id="Phobius"/>
    </source>
</evidence>
<organism evidence="2 3">
    <name type="scientific">Myroides pelagicus</name>
    <dbReference type="NCBI Taxonomy" id="270914"/>
    <lineage>
        <taxon>Bacteria</taxon>
        <taxon>Pseudomonadati</taxon>
        <taxon>Bacteroidota</taxon>
        <taxon>Flavobacteriia</taxon>
        <taxon>Flavobacteriales</taxon>
        <taxon>Flavobacteriaceae</taxon>
        <taxon>Myroides</taxon>
    </lineage>
</organism>
<dbReference type="OrthoDB" id="9125539at2"/>
<keyword evidence="1" id="KW-0472">Membrane</keyword>
<name>A0A7K1GQ80_9FLAO</name>
<reference evidence="2 3" key="1">
    <citation type="journal article" date="2006" name="Int. J. Syst. Evol. Microbiol.">
        <title>Myroides pelagicus sp. nov., isolated from seawater in Thailand.</title>
        <authorList>
            <person name="Yoon J."/>
            <person name="Maneerat S."/>
            <person name="Kawai F."/>
            <person name="Yokota A."/>
        </authorList>
    </citation>
    <scope>NUCLEOTIDE SEQUENCE [LARGE SCALE GENOMIC DNA]</scope>
    <source>
        <strain evidence="2 3">SM1T</strain>
    </source>
</reference>
<evidence type="ECO:0000313" key="3">
    <source>
        <dbReference type="Proteomes" id="UP000488936"/>
    </source>
</evidence>
<evidence type="ECO:0000313" key="2">
    <source>
        <dbReference type="EMBL" id="MTH30364.1"/>
    </source>
</evidence>
<dbReference type="RefSeq" id="WP_155036348.1">
    <property type="nucleotide sequence ID" value="NZ_JBHTIG010000016.1"/>
</dbReference>
<keyword evidence="1" id="KW-0812">Transmembrane</keyword>
<keyword evidence="3" id="KW-1185">Reference proteome</keyword>
<dbReference type="Proteomes" id="UP000488936">
    <property type="component" value="Unassembled WGS sequence"/>
</dbReference>
<feature type="transmembrane region" description="Helical" evidence="1">
    <location>
        <begin position="327"/>
        <end position="350"/>
    </location>
</feature>